<dbReference type="GeneID" id="113048538"/>
<evidence type="ECO:0000313" key="3">
    <source>
        <dbReference type="RefSeq" id="XP_026066193.1"/>
    </source>
</evidence>
<keyword evidence="2" id="KW-1185">Reference proteome</keyword>
<protein>
    <submittedName>
        <fullName evidence="3">Uncharacterized protein LOC113048538 isoform X1</fullName>
    </submittedName>
</protein>
<feature type="region of interest" description="Disordered" evidence="1">
    <location>
        <begin position="122"/>
        <end position="167"/>
    </location>
</feature>
<dbReference type="AlphaFoldDB" id="A0A6P6K215"/>
<organism evidence="2 3">
    <name type="scientific">Carassius auratus</name>
    <name type="common">Goldfish</name>
    <dbReference type="NCBI Taxonomy" id="7957"/>
    <lineage>
        <taxon>Eukaryota</taxon>
        <taxon>Metazoa</taxon>
        <taxon>Chordata</taxon>
        <taxon>Craniata</taxon>
        <taxon>Vertebrata</taxon>
        <taxon>Euteleostomi</taxon>
        <taxon>Actinopterygii</taxon>
        <taxon>Neopterygii</taxon>
        <taxon>Teleostei</taxon>
        <taxon>Ostariophysi</taxon>
        <taxon>Cypriniformes</taxon>
        <taxon>Cyprinidae</taxon>
        <taxon>Cyprininae</taxon>
        <taxon>Carassius</taxon>
    </lineage>
</organism>
<dbReference type="RefSeq" id="XP_026066193.1">
    <property type="nucleotide sequence ID" value="XM_026210408.1"/>
</dbReference>
<dbReference type="Proteomes" id="UP000515129">
    <property type="component" value="Chromosome 29"/>
</dbReference>
<evidence type="ECO:0000256" key="1">
    <source>
        <dbReference type="SAM" id="MobiDB-lite"/>
    </source>
</evidence>
<gene>
    <name evidence="3" type="primary">LOC113048538</name>
</gene>
<evidence type="ECO:0000313" key="2">
    <source>
        <dbReference type="Proteomes" id="UP000515129"/>
    </source>
</evidence>
<reference evidence="3" key="1">
    <citation type="submission" date="2025-08" db="UniProtKB">
        <authorList>
            <consortium name="RefSeq"/>
        </authorList>
    </citation>
    <scope>IDENTIFICATION</scope>
    <source>
        <strain evidence="3">Wakin</strain>
        <tissue evidence="3">Muscle</tissue>
    </source>
</reference>
<proteinExistence type="predicted"/>
<dbReference type="KEGG" id="caua:113048538"/>
<dbReference type="OrthoDB" id="8725016at2759"/>
<name>A0A6P6K215_CARAU</name>
<accession>A0A6P6K215</accession>
<feature type="region of interest" description="Disordered" evidence="1">
    <location>
        <begin position="211"/>
        <end position="245"/>
    </location>
</feature>
<sequence length="281" mass="31782">MLNNDFYMCFGWIRSASGDLRHKKDDDLQFLSLEERDCILFFEEIICSLEEDDERKDPRWYTTAPHHDIIDLVHATPDHSKPRDTLPVIPDFQELIIRPEMHCQAKAKRDVVVSQEHFRHLPSLESTRHGPPTHAKPSPLPDRISVLLGSKPRTRSISFRDPTPEKSRMEALVTHTDFNSFGSKSITFNHAPSDFHHNNFSSRSRVVNHEASIEEDASSSDRASDEGLLQRTASRSEALVKPRPSFRAQGVTVQFSGGGASGEARRDALHKLGLMCSHAPD</sequence>